<keyword evidence="1" id="KW-0596">Phosphopantetheine</keyword>
<evidence type="ECO:0000256" key="2">
    <source>
        <dbReference type="ARBA" id="ARBA00022553"/>
    </source>
</evidence>
<organism evidence="4 5">
    <name type="scientific">Photobacterium galatheae</name>
    <dbReference type="NCBI Taxonomy" id="1654360"/>
    <lineage>
        <taxon>Bacteria</taxon>
        <taxon>Pseudomonadati</taxon>
        <taxon>Pseudomonadota</taxon>
        <taxon>Gammaproteobacteria</taxon>
        <taxon>Vibrionales</taxon>
        <taxon>Vibrionaceae</taxon>
        <taxon>Photobacterium</taxon>
    </lineage>
</organism>
<evidence type="ECO:0000313" key="4">
    <source>
        <dbReference type="EMBL" id="KDM90806.1"/>
    </source>
</evidence>
<dbReference type="SUPFAM" id="SSF47336">
    <property type="entry name" value="ACP-like"/>
    <property type="match status" value="1"/>
</dbReference>
<accession>A0A066RNX7</accession>
<dbReference type="Pfam" id="PF00550">
    <property type="entry name" value="PP-binding"/>
    <property type="match status" value="1"/>
</dbReference>
<evidence type="ECO:0000256" key="1">
    <source>
        <dbReference type="ARBA" id="ARBA00022450"/>
    </source>
</evidence>
<proteinExistence type="predicted"/>
<dbReference type="PANTHER" id="PTHR44845">
    <property type="entry name" value="CARRIER DOMAIN-CONTAINING PROTEIN"/>
    <property type="match status" value="1"/>
</dbReference>
<dbReference type="InterPro" id="IPR000873">
    <property type="entry name" value="AMP-dep_synth/lig_dom"/>
</dbReference>
<dbReference type="Gene3D" id="3.40.50.12780">
    <property type="entry name" value="N-terminal domain of ligase-like"/>
    <property type="match status" value="1"/>
</dbReference>
<dbReference type="EMBL" id="JMIB01000028">
    <property type="protein sequence ID" value="KDM90806.1"/>
    <property type="molecule type" value="Genomic_DNA"/>
</dbReference>
<keyword evidence="5" id="KW-1185">Reference proteome</keyword>
<dbReference type="RefSeq" id="WP_036754418.1">
    <property type="nucleotide sequence ID" value="NZ_JAGSGC010000007.1"/>
</dbReference>
<name>A0A066RNX7_9GAMM</name>
<gene>
    <name evidence="4" type="ORF">EA58_15585</name>
</gene>
<feature type="domain" description="Carrier" evidence="3">
    <location>
        <begin position="466"/>
        <end position="540"/>
    </location>
</feature>
<dbReference type="Gene3D" id="1.10.1200.10">
    <property type="entry name" value="ACP-like"/>
    <property type="match status" value="1"/>
</dbReference>
<dbReference type="AlphaFoldDB" id="A0A066RNX7"/>
<reference evidence="4 5" key="1">
    <citation type="submission" date="2014-04" db="EMBL/GenBank/DDBJ databases">
        <title>Draft genome sequence of Photobacterium halotolerans S2753: a solonamide, ngercheumicin and holomycin producer.</title>
        <authorList>
            <person name="Machado H.R."/>
            <person name="Gram L."/>
        </authorList>
    </citation>
    <scope>NUCLEOTIDE SEQUENCE [LARGE SCALE GENOMIC DNA]</scope>
    <source>
        <strain evidence="4 5">S2753</strain>
    </source>
</reference>
<dbReference type="PROSITE" id="PS50075">
    <property type="entry name" value="CARRIER"/>
    <property type="match status" value="1"/>
</dbReference>
<dbReference type="PANTHER" id="PTHR44845:SF6">
    <property type="entry name" value="BETA-ALANINE-ACTIVATING ENZYME"/>
    <property type="match status" value="1"/>
</dbReference>
<evidence type="ECO:0000313" key="5">
    <source>
        <dbReference type="Proteomes" id="UP000027192"/>
    </source>
</evidence>
<dbReference type="SUPFAM" id="SSF56801">
    <property type="entry name" value="Acetyl-CoA synthetase-like"/>
    <property type="match status" value="1"/>
</dbReference>
<dbReference type="OrthoDB" id="9803968at2"/>
<dbReference type="Gene3D" id="3.30.300.30">
    <property type="match status" value="1"/>
</dbReference>
<dbReference type="InterPro" id="IPR045851">
    <property type="entry name" value="AMP-bd_C_sf"/>
</dbReference>
<evidence type="ECO:0000259" key="3">
    <source>
        <dbReference type="PROSITE" id="PS50075"/>
    </source>
</evidence>
<protein>
    <recommendedName>
        <fullName evidence="3">Carrier domain-containing protein</fullName>
    </recommendedName>
</protein>
<dbReference type="Proteomes" id="UP000027192">
    <property type="component" value="Unassembled WGS sequence"/>
</dbReference>
<dbReference type="Pfam" id="PF00501">
    <property type="entry name" value="AMP-binding"/>
    <property type="match status" value="1"/>
</dbReference>
<sequence>MDLSLLSLVGLADYWEAEDHLRIAVTDGKRALTYAQLTQAMSDRFDEIHQCGGAKLLRINRARTIDSLVTIMTALQYGIPFEVGECADTWQPESEYVWPPYITKQDEPAYIMSTSGSSGAAKQTLVTRRGLQTVFTGLQTEWREDIPDYAIWTQLHPMTFGYSICEILGCLMFKGTLRILPREEPLTLKALADIVKTESTVVSCLTPSELNLYVDHFPEYIPSHIILSGEPAHRISWEAASRVLKDSGSTVINTYAATETSGQVTSHVIDAENWPSVRAGYVGKMISGIDVQILNDEGSFIPPSDTESIGEIIVSGDSIAAGYLHNSVMHHEKFKSSPERRFKTGDRGQWAVGGGLFVVGRASRTLKLAGVWVDLDDIERALLAQAWISEVATFYDEMTSVDGSMYGRLNVVCVPRKNDPLKSIHRVIADILPQPVPVCVHTVQSIPKLPNGKLDTSQLNTGTAPDAKAPISEQIIFIWRQLLGDSVRLDTDVFATGLDSLGVVVFIKQLEGITGTKVPVRLVFDHPVIKDQISQFSMGLNHSVKQRPRKQNALDIQNKAALRRSVRQRNQ</sequence>
<dbReference type="InterPro" id="IPR009081">
    <property type="entry name" value="PP-bd_ACP"/>
</dbReference>
<dbReference type="STRING" id="1654360.EA58_15585"/>
<dbReference type="InterPro" id="IPR042099">
    <property type="entry name" value="ANL_N_sf"/>
</dbReference>
<dbReference type="InterPro" id="IPR036736">
    <property type="entry name" value="ACP-like_sf"/>
</dbReference>
<keyword evidence="2" id="KW-0597">Phosphoprotein</keyword>
<comment type="caution">
    <text evidence="4">The sequence shown here is derived from an EMBL/GenBank/DDBJ whole genome shotgun (WGS) entry which is preliminary data.</text>
</comment>